<evidence type="ECO:0000313" key="2">
    <source>
        <dbReference type="EMBL" id="KAK4262434.1"/>
    </source>
</evidence>
<protein>
    <submittedName>
        <fullName evidence="2">Uncharacterized protein</fullName>
    </submittedName>
</protein>
<gene>
    <name evidence="2" type="ORF">QN277_027993</name>
</gene>
<proteinExistence type="predicted"/>
<dbReference type="EMBL" id="JAWXYG010000009">
    <property type="protein sequence ID" value="KAK4262434.1"/>
    <property type="molecule type" value="Genomic_DNA"/>
</dbReference>
<sequence>MNPRRKAHSSGGIAFSWEDKPGVPKALHNHVPQQSRPTIAPPPTTTENLSDESSNVKIPLPPCGSHYQPPPRRSTFWNKAFRRHRDPFLVAYNHCAKTPTFDNKIGLGFNSIATKTKLRFSCKSSADARDDHFLKSSMAPRLSHASNT</sequence>
<dbReference type="AlphaFoldDB" id="A0AAE1MEP6"/>
<accession>A0AAE1MEP6</accession>
<feature type="region of interest" description="Disordered" evidence="1">
    <location>
        <begin position="1"/>
        <end position="71"/>
    </location>
</feature>
<evidence type="ECO:0000313" key="3">
    <source>
        <dbReference type="Proteomes" id="UP001293593"/>
    </source>
</evidence>
<dbReference type="PANTHER" id="PTHR33696">
    <property type="entry name" value="T22J18.15-RELATED"/>
    <property type="match status" value="1"/>
</dbReference>
<evidence type="ECO:0000256" key="1">
    <source>
        <dbReference type="SAM" id="MobiDB-lite"/>
    </source>
</evidence>
<name>A0AAE1MEP6_9FABA</name>
<feature type="compositionally biased region" description="Polar residues" evidence="1">
    <location>
        <begin position="45"/>
        <end position="56"/>
    </location>
</feature>
<dbReference type="Proteomes" id="UP001293593">
    <property type="component" value="Unassembled WGS sequence"/>
</dbReference>
<keyword evidence="3" id="KW-1185">Reference proteome</keyword>
<reference evidence="2" key="1">
    <citation type="submission" date="2023-10" db="EMBL/GenBank/DDBJ databases">
        <title>Chromosome-level genome of the transformable northern wattle, Acacia crassicarpa.</title>
        <authorList>
            <person name="Massaro I."/>
            <person name="Sinha N.R."/>
            <person name="Poethig S."/>
            <person name="Leichty A.R."/>
        </authorList>
    </citation>
    <scope>NUCLEOTIDE SEQUENCE</scope>
    <source>
        <strain evidence="2">Acra3RX</strain>
        <tissue evidence="2">Leaf</tissue>
    </source>
</reference>
<dbReference type="PANTHER" id="PTHR33696:SF3">
    <property type="entry name" value="FLZ-TYPE DOMAIN-CONTAINING PROTEIN"/>
    <property type="match status" value="1"/>
</dbReference>
<comment type="caution">
    <text evidence="2">The sequence shown here is derived from an EMBL/GenBank/DDBJ whole genome shotgun (WGS) entry which is preliminary data.</text>
</comment>
<organism evidence="2 3">
    <name type="scientific">Acacia crassicarpa</name>
    <name type="common">northern wattle</name>
    <dbReference type="NCBI Taxonomy" id="499986"/>
    <lineage>
        <taxon>Eukaryota</taxon>
        <taxon>Viridiplantae</taxon>
        <taxon>Streptophyta</taxon>
        <taxon>Embryophyta</taxon>
        <taxon>Tracheophyta</taxon>
        <taxon>Spermatophyta</taxon>
        <taxon>Magnoliopsida</taxon>
        <taxon>eudicotyledons</taxon>
        <taxon>Gunneridae</taxon>
        <taxon>Pentapetalae</taxon>
        <taxon>rosids</taxon>
        <taxon>fabids</taxon>
        <taxon>Fabales</taxon>
        <taxon>Fabaceae</taxon>
        <taxon>Caesalpinioideae</taxon>
        <taxon>mimosoid clade</taxon>
        <taxon>Acacieae</taxon>
        <taxon>Acacia</taxon>
    </lineage>
</organism>